<dbReference type="InterPro" id="IPR051010">
    <property type="entry name" value="BCAA_transport"/>
</dbReference>
<dbReference type="PANTHER" id="PTHR30483">
    <property type="entry name" value="LEUCINE-SPECIFIC-BINDING PROTEIN"/>
    <property type="match status" value="1"/>
</dbReference>
<dbReference type="InterPro" id="IPR028082">
    <property type="entry name" value="Peripla_BP_I"/>
</dbReference>
<organism evidence="5 6">
    <name type="scientific">Gordonia hydrophobica</name>
    <dbReference type="NCBI Taxonomy" id="40516"/>
    <lineage>
        <taxon>Bacteria</taxon>
        <taxon>Bacillati</taxon>
        <taxon>Actinomycetota</taxon>
        <taxon>Actinomycetes</taxon>
        <taxon>Mycobacteriales</taxon>
        <taxon>Gordoniaceae</taxon>
        <taxon>Gordonia</taxon>
    </lineage>
</organism>
<feature type="chain" id="PRO_5045703108" evidence="3">
    <location>
        <begin position="31"/>
        <end position="384"/>
    </location>
</feature>
<proteinExistence type="inferred from homology"/>
<evidence type="ECO:0000256" key="2">
    <source>
        <dbReference type="ARBA" id="ARBA00022729"/>
    </source>
</evidence>
<evidence type="ECO:0000256" key="3">
    <source>
        <dbReference type="SAM" id="SignalP"/>
    </source>
</evidence>
<dbReference type="Pfam" id="PF13458">
    <property type="entry name" value="Peripla_BP_6"/>
    <property type="match status" value="1"/>
</dbReference>
<feature type="domain" description="Leucine-binding protein" evidence="4">
    <location>
        <begin position="39"/>
        <end position="378"/>
    </location>
</feature>
<evidence type="ECO:0000313" key="5">
    <source>
        <dbReference type="EMBL" id="WYY08846.1"/>
    </source>
</evidence>
<keyword evidence="6" id="KW-1185">Reference proteome</keyword>
<dbReference type="EMBL" id="CP136137">
    <property type="protein sequence ID" value="WYY08846.1"/>
    <property type="molecule type" value="Genomic_DNA"/>
</dbReference>
<keyword evidence="2 3" id="KW-0732">Signal</keyword>
<accession>A0ABZ2U7J6</accession>
<reference evidence="5 6" key="1">
    <citation type="journal article" date="2023" name="Virus Evol.">
        <title>Computational host range prediction-The good, the bad, and the ugly.</title>
        <authorList>
            <person name="Howell A.A."/>
            <person name="Versoza C.J."/>
            <person name="Pfeifer S.P."/>
        </authorList>
    </citation>
    <scope>NUCLEOTIDE SEQUENCE [LARGE SCALE GENOMIC DNA]</scope>
    <source>
        <strain evidence="5 6">1610/1b</strain>
    </source>
</reference>
<comment type="similarity">
    <text evidence="1">Belongs to the leucine-binding protein family.</text>
</comment>
<evidence type="ECO:0000256" key="1">
    <source>
        <dbReference type="ARBA" id="ARBA00010062"/>
    </source>
</evidence>
<dbReference type="Proteomes" id="UP001479933">
    <property type="component" value="Chromosome"/>
</dbReference>
<dbReference type="PROSITE" id="PS51257">
    <property type="entry name" value="PROKAR_LIPOPROTEIN"/>
    <property type="match status" value="1"/>
</dbReference>
<protein>
    <submittedName>
        <fullName evidence="5">ABC transporter substrate-binding protein</fullName>
    </submittedName>
</protein>
<dbReference type="InterPro" id="IPR028081">
    <property type="entry name" value="Leu-bd"/>
</dbReference>
<gene>
    <name evidence="5" type="ORF">RVF87_07260</name>
</gene>
<name>A0ABZ2U7J6_9ACTN</name>
<sequence length="384" mass="39678">MSTPFPKKAFATLLAASVCALGLSACGAGAGSSGSGDELRIGLIADITGTTAAIGIPERKTVEYFVDQANKDGGLNGYNVSLHFKDGKSSPTEAAKAARELTTQDKVHVILGPTTGSETLAVGPILKSNRVPALVPIGTIGPTEKGSESYDWIFRTTQSDAQRVDDQVTLMKNRGYKNLAVFYQQDSYGENSTNDLKKALAGTGMRIAVEASSALDASDLTTQATKLAAAKPDVIIVQSSVPTLGAALLRGLHQAGSNAPIIVAGGLTQQAFVDAAGSTAEGVTAVGSEGWDKPSAEQAKFIEGYGQPESYAEALAGTGFLALQAAMDKITGDVTGEKVRDALENTCGFPTLHKGDGCYSADDHDGAFSAAVVELKDGQWVTVQ</sequence>
<dbReference type="SUPFAM" id="SSF53822">
    <property type="entry name" value="Periplasmic binding protein-like I"/>
    <property type="match status" value="1"/>
</dbReference>
<dbReference type="Gene3D" id="3.40.50.2300">
    <property type="match status" value="2"/>
</dbReference>
<dbReference type="RefSeq" id="WP_066169724.1">
    <property type="nucleotide sequence ID" value="NZ_CP136137.1"/>
</dbReference>
<evidence type="ECO:0000313" key="6">
    <source>
        <dbReference type="Proteomes" id="UP001479933"/>
    </source>
</evidence>
<evidence type="ECO:0000259" key="4">
    <source>
        <dbReference type="Pfam" id="PF13458"/>
    </source>
</evidence>
<dbReference type="PANTHER" id="PTHR30483:SF38">
    <property type="entry name" value="BLR7848 PROTEIN"/>
    <property type="match status" value="1"/>
</dbReference>
<feature type="signal peptide" evidence="3">
    <location>
        <begin position="1"/>
        <end position="30"/>
    </location>
</feature>